<sequence length="89" mass="10265">MSREKQDDWKRTQVRMPQDQYDDVVNYAEQNNLSLNSAMLELIDKGLTQEQQGVGMGLPPYSEYLKSIEKTVSITDDSIEKIAEKIVNR</sequence>
<dbReference type="RefSeq" id="WP_157010926.1">
    <property type="nucleotide sequence ID" value="NZ_WPIP01000445.1"/>
</dbReference>
<comment type="caution">
    <text evidence="1">The sequence shown here is derived from an EMBL/GenBank/DDBJ whole genome shotgun (WGS) entry which is preliminary data.</text>
</comment>
<dbReference type="AlphaFoldDB" id="A0A6I4ILV0"/>
<organism evidence="1 2">
    <name type="scientific">Acinetobacter baumannii</name>
    <dbReference type="NCBI Taxonomy" id="470"/>
    <lineage>
        <taxon>Bacteria</taxon>
        <taxon>Pseudomonadati</taxon>
        <taxon>Pseudomonadota</taxon>
        <taxon>Gammaproteobacteria</taxon>
        <taxon>Moraxellales</taxon>
        <taxon>Moraxellaceae</taxon>
        <taxon>Acinetobacter</taxon>
        <taxon>Acinetobacter calcoaceticus/baumannii complex</taxon>
    </lineage>
</organism>
<dbReference type="GO" id="GO:0006355">
    <property type="term" value="P:regulation of DNA-templated transcription"/>
    <property type="evidence" value="ECO:0007669"/>
    <property type="project" value="InterPro"/>
</dbReference>
<dbReference type="Gene3D" id="1.10.1220.10">
    <property type="entry name" value="Met repressor-like"/>
    <property type="match status" value="1"/>
</dbReference>
<evidence type="ECO:0008006" key="3">
    <source>
        <dbReference type="Google" id="ProtNLM"/>
    </source>
</evidence>
<proteinExistence type="predicted"/>
<evidence type="ECO:0000313" key="1">
    <source>
        <dbReference type="EMBL" id="MVM94073.1"/>
    </source>
</evidence>
<evidence type="ECO:0000313" key="2">
    <source>
        <dbReference type="Proteomes" id="UP000439424"/>
    </source>
</evidence>
<name>A0A6I4ILV0_ACIBA</name>
<accession>A0A6I4ILV0</accession>
<dbReference type="InterPro" id="IPR010985">
    <property type="entry name" value="Ribbon_hlx_hlx"/>
</dbReference>
<protein>
    <recommendedName>
        <fullName evidence="3">Arc family DNA-binding protein</fullName>
    </recommendedName>
</protein>
<dbReference type="SUPFAM" id="SSF47598">
    <property type="entry name" value="Ribbon-helix-helix"/>
    <property type="match status" value="1"/>
</dbReference>
<reference evidence="1 2" key="1">
    <citation type="submission" date="2019-11" db="EMBL/GenBank/DDBJ databases">
        <title>Multidrug-resistant Acinetobacter baumannii moving toward extensively drug-resistant over fifteen years in South of Brazil.</title>
        <authorList>
            <person name="Fedrigo N.H."/>
            <person name="Cerdeira L."/>
            <person name="Fuga B."/>
            <person name="Marini P.V.B."/>
            <person name="Shinohara D.R."/>
            <person name="Carrara-Marroni F.E."/>
            <person name="Lincopan N."/>
            <person name="Tognim M.C.B."/>
        </authorList>
    </citation>
    <scope>NUCLEOTIDE SEQUENCE [LARGE SCALE GENOMIC DNA]</scope>
    <source>
        <strain evidence="1 2">Ac576</strain>
    </source>
</reference>
<feature type="non-terminal residue" evidence="1">
    <location>
        <position position="89"/>
    </location>
</feature>
<dbReference type="InterPro" id="IPR013321">
    <property type="entry name" value="Arc_rbn_hlx_hlx"/>
</dbReference>
<gene>
    <name evidence="1" type="ORF">GNY86_21300</name>
</gene>
<dbReference type="Proteomes" id="UP000439424">
    <property type="component" value="Unassembled WGS sequence"/>
</dbReference>
<dbReference type="EMBL" id="WPIP01000445">
    <property type="protein sequence ID" value="MVM94073.1"/>
    <property type="molecule type" value="Genomic_DNA"/>
</dbReference>